<reference evidence="1" key="1">
    <citation type="submission" date="2018-04" db="EMBL/GenBank/DDBJ databases">
        <title>Genomes of the Obligate Erwinia dacicola and Facultative Enterobacter sp. OLF Endosymbionts of the Olive Fruit fly, Bactrocera oleae.</title>
        <authorList>
            <person name="Estes A.M."/>
            <person name="Hearn D.J."/>
            <person name="Agarwal S."/>
            <person name="Pierson E.A."/>
            <person name="Dunning-Hotopp J.C."/>
        </authorList>
    </citation>
    <scope>NUCLEOTIDE SEQUENCE [LARGE SCALE GENOMIC DNA]</scope>
    <source>
        <strain evidence="1">Oroville</strain>
    </source>
</reference>
<evidence type="ECO:0000313" key="2">
    <source>
        <dbReference type="Proteomes" id="UP000244334"/>
    </source>
</evidence>
<keyword evidence="2" id="KW-1185">Reference proteome</keyword>
<protein>
    <submittedName>
        <fullName evidence="1">Uncharacterized protein</fullName>
    </submittedName>
</protein>
<evidence type="ECO:0000313" key="1">
    <source>
        <dbReference type="EMBL" id="RAP70281.1"/>
    </source>
</evidence>
<dbReference type="Proteomes" id="UP000244334">
    <property type="component" value="Unassembled WGS sequence"/>
</dbReference>
<comment type="caution">
    <text evidence="1">The sequence shown here is derived from an EMBL/GenBank/DDBJ whole genome shotgun (WGS) entry which is preliminary data.</text>
</comment>
<gene>
    <name evidence="1" type="ORF">ACZ87_02914</name>
</gene>
<feature type="non-terminal residue" evidence="1">
    <location>
        <position position="36"/>
    </location>
</feature>
<accession>A0A328TM81</accession>
<organism evidence="1 2">
    <name type="scientific">Candidatus Erwinia dacicola</name>
    <dbReference type="NCBI Taxonomy" id="252393"/>
    <lineage>
        <taxon>Bacteria</taxon>
        <taxon>Pseudomonadati</taxon>
        <taxon>Pseudomonadota</taxon>
        <taxon>Gammaproteobacteria</taxon>
        <taxon>Enterobacterales</taxon>
        <taxon>Erwiniaceae</taxon>
        <taxon>Erwinia</taxon>
    </lineage>
</organism>
<sequence length="36" mass="4314">MRQVCRMIMRKKAVFAVFIIGKPFFRRTYPEPVPEA</sequence>
<name>A0A328TM81_9GAMM</name>
<proteinExistence type="predicted"/>
<dbReference type="AlphaFoldDB" id="A0A328TM81"/>
<dbReference type="EMBL" id="LJAM02000395">
    <property type="protein sequence ID" value="RAP70281.1"/>
    <property type="molecule type" value="Genomic_DNA"/>
</dbReference>